<dbReference type="AlphaFoldDB" id="A0A453SAK2"/>
<reference evidence="1" key="4">
    <citation type="submission" date="2019-03" db="UniProtKB">
        <authorList>
            <consortium name="EnsemblPlants"/>
        </authorList>
    </citation>
    <scope>IDENTIFICATION</scope>
</reference>
<dbReference type="Gramene" id="AET7Gv20864200.35">
    <property type="protein sequence ID" value="AET7Gv20864200.35"/>
    <property type="gene ID" value="AET7Gv20864200"/>
</dbReference>
<protein>
    <submittedName>
        <fullName evidence="1">Uncharacterized protein</fullName>
    </submittedName>
</protein>
<reference evidence="1" key="3">
    <citation type="journal article" date="2017" name="Nature">
        <title>Genome sequence of the progenitor of the wheat D genome Aegilops tauschii.</title>
        <authorList>
            <person name="Luo M.C."/>
            <person name="Gu Y.Q."/>
            <person name="Puiu D."/>
            <person name="Wang H."/>
            <person name="Twardziok S.O."/>
            <person name="Deal K.R."/>
            <person name="Huo N."/>
            <person name="Zhu T."/>
            <person name="Wang L."/>
            <person name="Wang Y."/>
            <person name="McGuire P.E."/>
            <person name="Liu S."/>
            <person name="Long H."/>
            <person name="Ramasamy R.K."/>
            <person name="Rodriguez J.C."/>
            <person name="Van S.L."/>
            <person name="Yuan L."/>
            <person name="Wang Z."/>
            <person name="Xia Z."/>
            <person name="Xiao L."/>
            <person name="Anderson O.D."/>
            <person name="Ouyang S."/>
            <person name="Liang Y."/>
            <person name="Zimin A.V."/>
            <person name="Pertea G."/>
            <person name="Qi P."/>
            <person name="Bennetzen J.L."/>
            <person name="Dai X."/>
            <person name="Dawson M.W."/>
            <person name="Muller H.G."/>
            <person name="Kugler K."/>
            <person name="Rivarola-Duarte L."/>
            <person name="Spannagl M."/>
            <person name="Mayer K.F.X."/>
            <person name="Lu F.H."/>
            <person name="Bevan M.W."/>
            <person name="Leroy P."/>
            <person name="Li P."/>
            <person name="You F.M."/>
            <person name="Sun Q."/>
            <person name="Liu Z."/>
            <person name="Lyons E."/>
            <person name="Wicker T."/>
            <person name="Salzberg S.L."/>
            <person name="Devos K.M."/>
            <person name="Dvorak J."/>
        </authorList>
    </citation>
    <scope>NUCLEOTIDE SEQUENCE [LARGE SCALE GENOMIC DNA]</scope>
    <source>
        <strain evidence="1">cv. AL8/78</strain>
    </source>
</reference>
<organism evidence="1 2">
    <name type="scientific">Aegilops tauschii subsp. strangulata</name>
    <name type="common">Goatgrass</name>
    <dbReference type="NCBI Taxonomy" id="200361"/>
    <lineage>
        <taxon>Eukaryota</taxon>
        <taxon>Viridiplantae</taxon>
        <taxon>Streptophyta</taxon>
        <taxon>Embryophyta</taxon>
        <taxon>Tracheophyta</taxon>
        <taxon>Spermatophyta</taxon>
        <taxon>Magnoliopsida</taxon>
        <taxon>Liliopsida</taxon>
        <taxon>Poales</taxon>
        <taxon>Poaceae</taxon>
        <taxon>BOP clade</taxon>
        <taxon>Pooideae</taxon>
        <taxon>Triticodae</taxon>
        <taxon>Triticeae</taxon>
        <taxon>Triticinae</taxon>
        <taxon>Aegilops</taxon>
    </lineage>
</organism>
<evidence type="ECO:0000313" key="2">
    <source>
        <dbReference type="Proteomes" id="UP000015105"/>
    </source>
</evidence>
<proteinExistence type="predicted"/>
<reference evidence="2" key="1">
    <citation type="journal article" date="2014" name="Science">
        <title>Ancient hybridizations among the ancestral genomes of bread wheat.</title>
        <authorList>
            <consortium name="International Wheat Genome Sequencing Consortium,"/>
            <person name="Marcussen T."/>
            <person name="Sandve S.R."/>
            <person name="Heier L."/>
            <person name="Spannagl M."/>
            <person name="Pfeifer M."/>
            <person name="Jakobsen K.S."/>
            <person name="Wulff B.B."/>
            <person name="Steuernagel B."/>
            <person name="Mayer K.F."/>
            <person name="Olsen O.A."/>
        </authorList>
    </citation>
    <scope>NUCLEOTIDE SEQUENCE [LARGE SCALE GENOMIC DNA]</scope>
    <source>
        <strain evidence="2">cv. AL8/78</strain>
    </source>
</reference>
<reference evidence="2" key="2">
    <citation type="journal article" date="2017" name="Nat. Plants">
        <title>The Aegilops tauschii genome reveals multiple impacts of transposons.</title>
        <authorList>
            <person name="Zhao G."/>
            <person name="Zou C."/>
            <person name="Li K."/>
            <person name="Wang K."/>
            <person name="Li T."/>
            <person name="Gao L."/>
            <person name="Zhang X."/>
            <person name="Wang H."/>
            <person name="Yang Z."/>
            <person name="Liu X."/>
            <person name="Jiang W."/>
            <person name="Mao L."/>
            <person name="Kong X."/>
            <person name="Jiao Y."/>
            <person name="Jia J."/>
        </authorList>
    </citation>
    <scope>NUCLEOTIDE SEQUENCE [LARGE SCALE GENOMIC DNA]</scope>
    <source>
        <strain evidence="2">cv. AL8/78</strain>
    </source>
</reference>
<accession>A0A453SAK2</accession>
<keyword evidence="2" id="KW-1185">Reference proteome</keyword>
<name>A0A453SAK2_AEGTS</name>
<dbReference type="EnsemblPlants" id="AET7Gv20864200.35">
    <property type="protein sequence ID" value="AET7Gv20864200.35"/>
    <property type="gene ID" value="AET7Gv20864200"/>
</dbReference>
<reference evidence="1" key="5">
    <citation type="journal article" date="2021" name="G3 (Bethesda)">
        <title>Aegilops tauschii genome assembly Aet v5.0 features greater sequence contiguity and improved annotation.</title>
        <authorList>
            <person name="Wang L."/>
            <person name="Zhu T."/>
            <person name="Rodriguez J.C."/>
            <person name="Deal K.R."/>
            <person name="Dubcovsky J."/>
            <person name="McGuire P.E."/>
            <person name="Lux T."/>
            <person name="Spannagl M."/>
            <person name="Mayer K.F.X."/>
            <person name="Baldrich P."/>
            <person name="Meyers B.C."/>
            <person name="Huo N."/>
            <person name="Gu Y.Q."/>
            <person name="Zhou H."/>
            <person name="Devos K.M."/>
            <person name="Bennetzen J.L."/>
            <person name="Unver T."/>
            <person name="Budak H."/>
            <person name="Gulick P.J."/>
            <person name="Galiba G."/>
            <person name="Kalapos B."/>
            <person name="Nelson D.R."/>
            <person name="Li P."/>
            <person name="You F.M."/>
            <person name="Luo M.C."/>
            <person name="Dvorak J."/>
        </authorList>
    </citation>
    <scope>NUCLEOTIDE SEQUENCE [LARGE SCALE GENOMIC DNA]</scope>
    <source>
        <strain evidence="1">cv. AL8/78</strain>
    </source>
</reference>
<evidence type="ECO:0000313" key="1">
    <source>
        <dbReference type="EnsemblPlants" id="AET7Gv20864200.35"/>
    </source>
</evidence>
<sequence length="78" mass="9164">MPKIKIGRVKYTEGWVLIEPTIRELDAKIREGRESVKHSTQFSAFQEAITFMIFSIEGRIYQMSCMCFAWTRVMQTVI</sequence>
<dbReference type="Proteomes" id="UP000015105">
    <property type="component" value="Chromosome 7D"/>
</dbReference>